<dbReference type="AlphaFoldDB" id="A0A6V8ND87"/>
<organism evidence="1 2">
    <name type="scientific">Geomonas limicola</name>
    <dbReference type="NCBI Taxonomy" id="2740186"/>
    <lineage>
        <taxon>Bacteria</taxon>
        <taxon>Pseudomonadati</taxon>
        <taxon>Thermodesulfobacteriota</taxon>
        <taxon>Desulfuromonadia</taxon>
        <taxon>Geobacterales</taxon>
        <taxon>Geobacteraceae</taxon>
        <taxon>Geomonas</taxon>
    </lineage>
</organism>
<protein>
    <recommendedName>
        <fullName evidence="3">PBP domain-containing protein</fullName>
    </recommendedName>
</protein>
<evidence type="ECO:0008006" key="3">
    <source>
        <dbReference type="Google" id="ProtNLM"/>
    </source>
</evidence>
<reference evidence="2" key="1">
    <citation type="submission" date="2020-06" db="EMBL/GenBank/DDBJ databases">
        <title>Draft genomic sequecing of Geomonas sp. Red745.</title>
        <authorList>
            <person name="Itoh H."/>
            <person name="Xu Z.X."/>
            <person name="Ushijima N."/>
            <person name="Masuda Y."/>
            <person name="Shiratori Y."/>
            <person name="Senoo K."/>
        </authorList>
    </citation>
    <scope>NUCLEOTIDE SEQUENCE [LARGE SCALE GENOMIC DNA]</scope>
    <source>
        <strain evidence="2">Red745</strain>
    </source>
</reference>
<dbReference type="EMBL" id="BLXZ01000006">
    <property type="protein sequence ID" value="GFO69503.1"/>
    <property type="molecule type" value="Genomic_DNA"/>
</dbReference>
<name>A0A6V8ND87_9BACT</name>
<dbReference type="Proteomes" id="UP000587586">
    <property type="component" value="Unassembled WGS sequence"/>
</dbReference>
<evidence type="ECO:0000313" key="2">
    <source>
        <dbReference type="Proteomes" id="UP000587586"/>
    </source>
</evidence>
<dbReference type="SUPFAM" id="SSF53850">
    <property type="entry name" value="Periplasmic binding protein-like II"/>
    <property type="match status" value="1"/>
</dbReference>
<keyword evidence="2" id="KW-1185">Reference proteome</keyword>
<gene>
    <name evidence="1" type="ORF">GMLC_30820</name>
</gene>
<proteinExistence type="predicted"/>
<comment type="caution">
    <text evidence="1">The sequence shown here is derived from an EMBL/GenBank/DDBJ whole genome shotgun (WGS) entry which is preliminary data.</text>
</comment>
<evidence type="ECO:0000313" key="1">
    <source>
        <dbReference type="EMBL" id="GFO69503.1"/>
    </source>
</evidence>
<dbReference type="RefSeq" id="WP_183362078.1">
    <property type="nucleotide sequence ID" value="NZ_BLXZ01000006.1"/>
</dbReference>
<accession>A0A6V8ND87</accession>
<sequence>MTKCHRAIWRTCWGLGALGLLLVIAPVALAGNFEVIVSKTVPVASVSKADLRAIFLGEKVKWDNSRYIKVVVPEDSELFKEFLQTVVGKTPMQFDKHWQNLVFTGKAAMPRSIADTAQLVDFVAGHPGTIGVVPAGKAGSSVKTISIK</sequence>
<dbReference type="Gene3D" id="3.40.190.10">
    <property type="entry name" value="Periplasmic binding protein-like II"/>
    <property type="match status" value="1"/>
</dbReference>